<evidence type="ECO:0000256" key="1">
    <source>
        <dbReference type="SAM" id="MobiDB-lite"/>
    </source>
</evidence>
<reference evidence="3 4" key="1">
    <citation type="journal article" date="2016" name="Nat. Commun.">
        <title>Ectomycorrhizal ecology is imprinted in the genome of the dominant symbiotic fungus Cenococcum geophilum.</title>
        <authorList>
            <consortium name="DOE Joint Genome Institute"/>
            <person name="Peter M."/>
            <person name="Kohler A."/>
            <person name="Ohm R.A."/>
            <person name="Kuo A."/>
            <person name="Krutzmann J."/>
            <person name="Morin E."/>
            <person name="Arend M."/>
            <person name="Barry K.W."/>
            <person name="Binder M."/>
            <person name="Choi C."/>
            <person name="Clum A."/>
            <person name="Copeland A."/>
            <person name="Grisel N."/>
            <person name="Haridas S."/>
            <person name="Kipfer T."/>
            <person name="LaButti K."/>
            <person name="Lindquist E."/>
            <person name="Lipzen A."/>
            <person name="Maire R."/>
            <person name="Meier B."/>
            <person name="Mihaltcheva S."/>
            <person name="Molinier V."/>
            <person name="Murat C."/>
            <person name="Poggeler S."/>
            <person name="Quandt C.A."/>
            <person name="Sperisen C."/>
            <person name="Tritt A."/>
            <person name="Tisserant E."/>
            <person name="Crous P.W."/>
            <person name="Henrissat B."/>
            <person name="Nehls U."/>
            <person name="Egli S."/>
            <person name="Spatafora J.W."/>
            <person name="Grigoriev I.V."/>
            <person name="Martin F.M."/>
        </authorList>
    </citation>
    <scope>NUCLEOTIDE SEQUENCE [LARGE SCALE GENOMIC DNA]</scope>
    <source>
        <strain evidence="3 4">CBS 459.81</strain>
    </source>
</reference>
<gene>
    <name evidence="3" type="ORF">K432DRAFT_422968</name>
</gene>
<evidence type="ECO:0000313" key="3">
    <source>
        <dbReference type="EMBL" id="OCK83965.1"/>
    </source>
</evidence>
<accession>A0A8E2EH85</accession>
<feature type="transmembrane region" description="Helical" evidence="2">
    <location>
        <begin position="6"/>
        <end position="27"/>
    </location>
</feature>
<keyword evidence="4" id="KW-1185">Reference proteome</keyword>
<organism evidence="3 4">
    <name type="scientific">Lepidopterella palustris CBS 459.81</name>
    <dbReference type="NCBI Taxonomy" id="1314670"/>
    <lineage>
        <taxon>Eukaryota</taxon>
        <taxon>Fungi</taxon>
        <taxon>Dikarya</taxon>
        <taxon>Ascomycota</taxon>
        <taxon>Pezizomycotina</taxon>
        <taxon>Dothideomycetes</taxon>
        <taxon>Pleosporomycetidae</taxon>
        <taxon>Mytilinidiales</taxon>
        <taxon>Argynnaceae</taxon>
        <taxon>Lepidopterella</taxon>
    </lineage>
</organism>
<evidence type="ECO:0000256" key="2">
    <source>
        <dbReference type="SAM" id="Phobius"/>
    </source>
</evidence>
<keyword evidence="2" id="KW-0472">Membrane</keyword>
<proteinExistence type="predicted"/>
<sequence>MQIPVSAVFWGLFALIVVVILVGAALLRRWYLGYPLLGPPICIRYAWEGLKAPGDLRYTGTMRIQVMGASGKLEVQKATVTAPRSRETPKRMGLPKPHGRLLHQPESMKPTGGGLESNG</sequence>
<evidence type="ECO:0000313" key="4">
    <source>
        <dbReference type="Proteomes" id="UP000250266"/>
    </source>
</evidence>
<name>A0A8E2EH85_9PEZI</name>
<dbReference type="Proteomes" id="UP000250266">
    <property type="component" value="Unassembled WGS sequence"/>
</dbReference>
<dbReference type="AlphaFoldDB" id="A0A8E2EH85"/>
<keyword evidence="2" id="KW-1133">Transmembrane helix</keyword>
<feature type="region of interest" description="Disordered" evidence="1">
    <location>
        <begin position="77"/>
        <end position="119"/>
    </location>
</feature>
<keyword evidence="2" id="KW-0812">Transmembrane</keyword>
<protein>
    <submittedName>
        <fullName evidence="3">Uncharacterized protein</fullName>
    </submittedName>
</protein>
<dbReference type="EMBL" id="KV744848">
    <property type="protein sequence ID" value="OCK83965.1"/>
    <property type="molecule type" value="Genomic_DNA"/>
</dbReference>